<dbReference type="InterPro" id="IPR036005">
    <property type="entry name" value="Creatinase/aminopeptidase-like"/>
</dbReference>
<dbReference type="InterPro" id="IPR050659">
    <property type="entry name" value="Peptidase_M24B"/>
</dbReference>
<proteinExistence type="predicted"/>
<evidence type="ECO:0000313" key="3">
    <source>
        <dbReference type="EMBL" id="CAB4748049.1"/>
    </source>
</evidence>
<organism evidence="6">
    <name type="scientific">freshwater metagenome</name>
    <dbReference type="NCBI Taxonomy" id="449393"/>
    <lineage>
        <taxon>unclassified sequences</taxon>
        <taxon>metagenomes</taxon>
        <taxon>ecological metagenomes</taxon>
    </lineage>
</organism>
<dbReference type="Gene3D" id="3.90.230.10">
    <property type="entry name" value="Creatinase/methionine aminopeptidase superfamily"/>
    <property type="match status" value="1"/>
</dbReference>
<dbReference type="CDD" id="cd01066">
    <property type="entry name" value="APP_MetAP"/>
    <property type="match status" value="1"/>
</dbReference>
<feature type="domain" description="Creatinase N-terminal" evidence="2">
    <location>
        <begin position="30"/>
        <end position="164"/>
    </location>
</feature>
<evidence type="ECO:0000259" key="2">
    <source>
        <dbReference type="Pfam" id="PF01321"/>
    </source>
</evidence>
<evidence type="ECO:0000259" key="1">
    <source>
        <dbReference type="Pfam" id="PF00557"/>
    </source>
</evidence>
<dbReference type="Gene3D" id="3.40.350.10">
    <property type="entry name" value="Creatinase/prolidase N-terminal domain"/>
    <property type="match status" value="1"/>
</dbReference>
<evidence type="ECO:0000313" key="4">
    <source>
        <dbReference type="EMBL" id="CAB4827236.1"/>
    </source>
</evidence>
<dbReference type="SUPFAM" id="SSF53092">
    <property type="entry name" value="Creatinase/prolidase N-terminal domain"/>
    <property type="match status" value="1"/>
</dbReference>
<protein>
    <submittedName>
        <fullName evidence="6">Unannotated protein</fullName>
    </submittedName>
</protein>
<dbReference type="InterPro" id="IPR029149">
    <property type="entry name" value="Creatin/AminoP/Spt16_N"/>
</dbReference>
<dbReference type="EMBL" id="CAFBOS010000046">
    <property type="protein sequence ID" value="CAB4990829.1"/>
    <property type="molecule type" value="Genomic_DNA"/>
</dbReference>
<dbReference type="AlphaFoldDB" id="A0A6J7NJH8"/>
<dbReference type="EMBL" id="CAFBMH010000038">
    <property type="protein sequence ID" value="CAB4907737.1"/>
    <property type="molecule type" value="Genomic_DNA"/>
</dbReference>
<reference evidence="6" key="1">
    <citation type="submission" date="2020-05" db="EMBL/GenBank/DDBJ databases">
        <authorList>
            <person name="Chiriac C."/>
            <person name="Salcher M."/>
            <person name="Ghai R."/>
            <person name="Kavagutti S V."/>
        </authorList>
    </citation>
    <scope>NUCLEOTIDE SEQUENCE</scope>
</reference>
<dbReference type="SUPFAM" id="SSF55920">
    <property type="entry name" value="Creatinase/aminopeptidase"/>
    <property type="match status" value="1"/>
</dbReference>
<dbReference type="EMBL" id="CAEZYR010000056">
    <property type="protein sequence ID" value="CAB4748049.1"/>
    <property type="molecule type" value="Genomic_DNA"/>
</dbReference>
<dbReference type="InterPro" id="IPR000587">
    <property type="entry name" value="Creatinase_N"/>
</dbReference>
<dbReference type="InterPro" id="IPR000994">
    <property type="entry name" value="Pept_M24"/>
</dbReference>
<sequence length="392" mass="41928">MTISLGTPDIGTGALEHRDRIDFRELRRQRTERLFARMDELGIDACIFGREANARYATGVRRLWTSMTRGFVPTCVVFRETRDVHLLSFSASYEGIPEEISPDHYFPVTWNPMGMVDRLAKLPGGSGVRRLGVDGMTPLFAGLLGASFPEASIIGIEPELRDMRRQKLDLEIACMRVAVAVAESALVATIQRVRAGASRKALQGAYLARMSELGTSQFAQLGTFGPIGPRGTLHWTTANDAIPDSAPIALAGGVLWAGYEGSLARTWWSGTRAPDAAARSAHSRWQDTTSRVIDAIRPGVTGADVLAAFGAAPGDAATRSVYSVGLGHEGTVAAHWLDAETLATEVIAAGMVLAVRELVATDAGGFLGEEMVLVTANGVERLTTLAHGPLSD</sequence>
<dbReference type="Pfam" id="PF00557">
    <property type="entry name" value="Peptidase_M24"/>
    <property type="match status" value="1"/>
</dbReference>
<feature type="domain" description="Peptidase M24" evidence="1">
    <location>
        <begin position="173"/>
        <end position="376"/>
    </location>
</feature>
<evidence type="ECO:0000313" key="5">
    <source>
        <dbReference type="EMBL" id="CAB4907737.1"/>
    </source>
</evidence>
<dbReference type="PANTHER" id="PTHR46112">
    <property type="entry name" value="AMINOPEPTIDASE"/>
    <property type="match status" value="1"/>
</dbReference>
<gene>
    <name evidence="3" type="ORF">UFOPK2754_01636</name>
    <name evidence="4" type="ORF">UFOPK3139_01111</name>
    <name evidence="5" type="ORF">UFOPK3543_01273</name>
    <name evidence="6" type="ORF">UFOPK3967_00991</name>
</gene>
<dbReference type="Pfam" id="PF01321">
    <property type="entry name" value="Creatinase_N"/>
    <property type="match status" value="1"/>
</dbReference>
<dbReference type="EMBL" id="CAFABA010000036">
    <property type="protein sequence ID" value="CAB4827236.1"/>
    <property type="molecule type" value="Genomic_DNA"/>
</dbReference>
<name>A0A6J7NJH8_9ZZZZ</name>
<dbReference type="PANTHER" id="PTHR46112:SF3">
    <property type="entry name" value="AMINOPEPTIDASE YPDF"/>
    <property type="match status" value="1"/>
</dbReference>
<evidence type="ECO:0000313" key="6">
    <source>
        <dbReference type="EMBL" id="CAB4990829.1"/>
    </source>
</evidence>
<accession>A0A6J7NJH8</accession>